<feature type="compositionally biased region" description="Low complexity" evidence="1">
    <location>
        <begin position="48"/>
        <end position="58"/>
    </location>
</feature>
<dbReference type="EMBL" id="JAKWBI020000219">
    <property type="protein sequence ID" value="KAJ2898728.1"/>
    <property type="molecule type" value="Genomic_DNA"/>
</dbReference>
<feature type="compositionally biased region" description="Low complexity" evidence="1">
    <location>
        <begin position="212"/>
        <end position="223"/>
    </location>
</feature>
<keyword evidence="2" id="KW-1133">Transmembrane helix</keyword>
<feature type="region of interest" description="Disordered" evidence="1">
    <location>
        <begin position="26"/>
        <end position="62"/>
    </location>
</feature>
<feature type="transmembrane region" description="Helical" evidence="2">
    <location>
        <begin position="78"/>
        <end position="100"/>
    </location>
</feature>
<dbReference type="Proteomes" id="UP001201980">
    <property type="component" value="Unassembled WGS sequence"/>
</dbReference>
<keyword evidence="4" id="KW-1185">Reference proteome</keyword>
<dbReference type="AlphaFoldDB" id="A0AAD5RNS9"/>
<feature type="compositionally biased region" description="Polar residues" evidence="1">
    <location>
        <begin position="224"/>
        <end position="246"/>
    </location>
</feature>
<comment type="caution">
    <text evidence="3">The sequence shown here is derived from an EMBL/GenBank/DDBJ whole genome shotgun (WGS) entry which is preliminary data.</text>
</comment>
<feature type="compositionally biased region" description="Low complexity" evidence="1">
    <location>
        <begin position="608"/>
        <end position="627"/>
    </location>
</feature>
<reference evidence="3" key="1">
    <citation type="submission" date="2022-07" db="EMBL/GenBank/DDBJ databases">
        <title>Draft genome sequence of Zalerion maritima ATCC 34329, a (micro)plastics degrading marine fungus.</title>
        <authorList>
            <person name="Paco A."/>
            <person name="Goncalves M.F.M."/>
            <person name="Rocha-Santos T.A.P."/>
            <person name="Alves A."/>
        </authorList>
    </citation>
    <scope>NUCLEOTIDE SEQUENCE</scope>
    <source>
        <strain evidence="3">ATCC 34329</strain>
    </source>
</reference>
<feature type="region of interest" description="Disordered" evidence="1">
    <location>
        <begin position="667"/>
        <end position="689"/>
    </location>
</feature>
<evidence type="ECO:0000256" key="2">
    <source>
        <dbReference type="SAM" id="Phobius"/>
    </source>
</evidence>
<feature type="region of interest" description="Disordered" evidence="1">
    <location>
        <begin position="722"/>
        <end position="741"/>
    </location>
</feature>
<accession>A0AAD5RNS9</accession>
<evidence type="ECO:0000313" key="3">
    <source>
        <dbReference type="EMBL" id="KAJ2898728.1"/>
    </source>
</evidence>
<feature type="region of interest" description="Disordered" evidence="1">
    <location>
        <begin position="494"/>
        <end position="517"/>
    </location>
</feature>
<dbReference type="PANTHER" id="PTHR42088">
    <property type="entry name" value="YALI0F10131P"/>
    <property type="match status" value="1"/>
</dbReference>
<name>A0AAD5RNS9_9PEZI</name>
<feature type="region of interest" description="Disordered" evidence="1">
    <location>
        <begin position="178"/>
        <end position="299"/>
    </location>
</feature>
<keyword evidence="2" id="KW-0472">Membrane</keyword>
<dbReference type="PANTHER" id="PTHR42088:SF1">
    <property type="entry name" value="YALI0F10131P"/>
    <property type="match status" value="1"/>
</dbReference>
<organism evidence="3 4">
    <name type="scientific">Zalerion maritima</name>
    <dbReference type="NCBI Taxonomy" id="339359"/>
    <lineage>
        <taxon>Eukaryota</taxon>
        <taxon>Fungi</taxon>
        <taxon>Dikarya</taxon>
        <taxon>Ascomycota</taxon>
        <taxon>Pezizomycotina</taxon>
        <taxon>Sordariomycetes</taxon>
        <taxon>Lulworthiomycetidae</taxon>
        <taxon>Lulworthiales</taxon>
        <taxon>Lulworthiaceae</taxon>
        <taxon>Zalerion</taxon>
    </lineage>
</organism>
<evidence type="ECO:0000313" key="4">
    <source>
        <dbReference type="Proteomes" id="UP001201980"/>
    </source>
</evidence>
<feature type="compositionally biased region" description="Gly residues" evidence="1">
    <location>
        <begin position="577"/>
        <end position="588"/>
    </location>
</feature>
<feature type="region of interest" description="Disordered" evidence="1">
    <location>
        <begin position="552"/>
        <end position="647"/>
    </location>
</feature>
<protein>
    <submittedName>
        <fullName evidence="3">Uncharacterized protein</fullName>
    </submittedName>
</protein>
<sequence length="788" mass="85288">MDGHAYRLGPRVPVFPNLDESPALALPREYSSGDNPIDLPPSRVMPRDSSSTSDSSNSATCTAGTADLCEKPASSATLTIPIVLGVAIPLLGVAVVLLYLHRRSTLRMRKEDNDDPHRSLDFGMGEGKKRKSAFFGGKEKDPKHRAQLSMDMNLSSPYLLPPQVQGSRDSLHSLARTLKKDDPYGPVDDVSSIKSGRPGVNRKNTDGLSVYTSSSGGRSRTGTFTNAPPRQNSLPQSYVSTGSPLGNSPPHGNPFEAHTIQEDSLTSMPSPPTAAVMPNGRPPTLQERHPDHSGHPNQIEISLYPEDNTRASGRIMPEASLVPEPPQAAMANPNPYARSPNPNETGFDFQLPVQSNAYEFDDQPAPLSRAPQRQSPQDLGLLDPPASNAAPLPQRKASLPTEPQIQYPEESDYDSYNPVPEEMYEEEEYLGRGRHPSRRSNMMGNDGGLAIPVQDNKRLSIGVRPLPPSEVMETEDPERRADRIRSFYKEYFDDSKRDSAVPPVPNMPFQSGRDTQGTEYYEDYDQDYLGDTAFFDPDSNAFVMPYAEPVTRRAMTPPPRGRVPGGPMRGPRPHAGSIGGMSLGGMRGPPGPRGPYPRGGSAMSARFRGPPSMPGSAPGSRAGSRAGMPRKPMPPPAALNTLPTPSKLRDDSFALLASIDFAPPDTFAERAAGRSQSPTGERRPYQLKVPVASPLSTTYDEMAALPSPHLLRKSGTFTALNFAPPKKFKDSDTMSDAGSIRSNRTGISVANEYAIRSGAGRVSKLPGDAVFTQAALGDQLKPQWGMRP</sequence>
<gene>
    <name evidence="3" type="ORF">MKZ38_003680</name>
</gene>
<feature type="region of interest" description="Disordered" evidence="1">
    <location>
        <begin position="324"/>
        <end position="478"/>
    </location>
</feature>
<keyword evidence="2" id="KW-0812">Transmembrane</keyword>
<proteinExistence type="predicted"/>
<feature type="compositionally biased region" description="Polar residues" evidence="1">
    <location>
        <begin position="508"/>
        <end position="517"/>
    </location>
</feature>
<evidence type="ECO:0000256" key="1">
    <source>
        <dbReference type="SAM" id="MobiDB-lite"/>
    </source>
</evidence>